<keyword evidence="6" id="KW-1185">Reference proteome</keyword>
<dbReference type="PANTHER" id="PTHR21600:SF44">
    <property type="entry name" value="RIBOSOMAL LARGE SUBUNIT PSEUDOURIDINE SYNTHASE D"/>
    <property type="match status" value="1"/>
</dbReference>
<evidence type="ECO:0000256" key="3">
    <source>
        <dbReference type="RuleBase" id="RU362028"/>
    </source>
</evidence>
<accession>A0A5C1QME7</accession>
<evidence type="ECO:0000313" key="5">
    <source>
        <dbReference type="EMBL" id="QEN07724.1"/>
    </source>
</evidence>
<comment type="similarity">
    <text evidence="1 3">Belongs to the pseudouridine synthase RluA family.</text>
</comment>
<gene>
    <name evidence="5" type="ORF">EXM22_06870</name>
</gene>
<dbReference type="InterPro" id="IPR050188">
    <property type="entry name" value="RluA_PseudoU_synthase"/>
</dbReference>
<dbReference type="Gene3D" id="3.30.2350.10">
    <property type="entry name" value="Pseudouridine synthase"/>
    <property type="match status" value="1"/>
</dbReference>
<dbReference type="CDD" id="cd02869">
    <property type="entry name" value="PseudoU_synth_RluA_like"/>
    <property type="match status" value="1"/>
</dbReference>
<sequence length="317" mass="36838">MSIRSLWKRKRVNKETKEIIVSLPPEESLRVDKYISHAGVMRRSQFESHKIQVFLNHQEIKLSKKVKDKDVLQISWTAPDEPDFAPEKMDLDILFENDDVIVLNKPQGLVVHPGAGHYSGTLVQGLLYYNQQLGNHFEDDPLRPGIVHRLDKDTSGLIITAKTPDSLEALSEQFRNRTTEKYYLAFIKGRLPTRRGKIETFITRDEKNRKKFKVHETKGKYALTKYEVLESWERYSLIKLKLETGRTHQIRVHLLSMGCPILGDSLYARKDNIVGDVTLMLHSWKLGIVLPGESEMRHFEAPVPERFNELKERLNQK</sequence>
<dbReference type="AlphaFoldDB" id="A0A5C1QME7"/>
<dbReference type="OrthoDB" id="305739at2"/>
<evidence type="ECO:0000256" key="2">
    <source>
        <dbReference type="PIRSR" id="PIRSR606225-1"/>
    </source>
</evidence>
<dbReference type="SUPFAM" id="SSF55120">
    <property type="entry name" value="Pseudouridine synthase"/>
    <property type="match status" value="1"/>
</dbReference>
<dbReference type="Pfam" id="PF00849">
    <property type="entry name" value="PseudoU_synth_2"/>
    <property type="match status" value="1"/>
</dbReference>
<dbReference type="InterPro" id="IPR006225">
    <property type="entry name" value="PsdUridine_synth_RluC/D"/>
</dbReference>
<feature type="active site" evidence="2">
    <location>
        <position position="151"/>
    </location>
</feature>
<keyword evidence="3" id="KW-0413">Isomerase</keyword>
<feature type="domain" description="Pseudouridine synthase RsuA/RluA-like" evidence="4">
    <location>
        <begin position="99"/>
        <end position="255"/>
    </location>
</feature>
<protein>
    <recommendedName>
        <fullName evidence="3">Pseudouridine synthase</fullName>
        <ecNumber evidence="3">5.4.99.-</ecNumber>
    </recommendedName>
</protein>
<name>A0A5C1QME7_9SPIO</name>
<dbReference type="GO" id="GO:0003723">
    <property type="term" value="F:RNA binding"/>
    <property type="evidence" value="ECO:0007669"/>
    <property type="project" value="InterPro"/>
</dbReference>
<dbReference type="InterPro" id="IPR006145">
    <property type="entry name" value="PsdUridine_synth_RsuA/RluA"/>
</dbReference>
<comment type="catalytic activity">
    <reaction evidence="3">
        <text>a uridine in RNA = a pseudouridine in RNA</text>
        <dbReference type="Rhea" id="RHEA:48348"/>
        <dbReference type="Rhea" id="RHEA-COMP:12068"/>
        <dbReference type="Rhea" id="RHEA-COMP:12069"/>
        <dbReference type="ChEBI" id="CHEBI:65314"/>
        <dbReference type="ChEBI" id="CHEBI:65315"/>
    </reaction>
</comment>
<dbReference type="EMBL" id="CP036150">
    <property type="protein sequence ID" value="QEN07724.1"/>
    <property type="molecule type" value="Genomic_DNA"/>
</dbReference>
<dbReference type="Proteomes" id="UP000324209">
    <property type="component" value="Chromosome"/>
</dbReference>
<dbReference type="NCBIfam" id="TIGR00005">
    <property type="entry name" value="rluA_subfam"/>
    <property type="match status" value="1"/>
</dbReference>
<dbReference type="PANTHER" id="PTHR21600">
    <property type="entry name" value="MITOCHONDRIAL RNA PSEUDOURIDINE SYNTHASE"/>
    <property type="match status" value="1"/>
</dbReference>
<dbReference type="EC" id="5.4.99.-" evidence="3"/>
<dbReference type="GO" id="GO:0140098">
    <property type="term" value="F:catalytic activity, acting on RNA"/>
    <property type="evidence" value="ECO:0007669"/>
    <property type="project" value="UniProtKB-ARBA"/>
</dbReference>
<proteinExistence type="inferred from homology"/>
<evidence type="ECO:0000313" key="6">
    <source>
        <dbReference type="Proteomes" id="UP000324209"/>
    </source>
</evidence>
<evidence type="ECO:0000259" key="4">
    <source>
        <dbReference type="Pfam" id="PF00849"/>
    </source>
</evidence>
<evidence type="ECO:0000256" key="1">
    <source>
        <dbReference type="ARBA" id="ARBA00010876"/>
    </source>
</evidence>
<dbReference type="InterPro" id="IPR020103">
    <property type="entry name" value="PsdUridine_synth_cat_dom_sf"/>
</dbReference>
<dbReference type="GO" id="GO:0000455">
    <property type="term" value="P:enzyme-directed rRNA pseudouridine synthesis"/>
    <property type="evidence" value="ECO:0007669"/>
    <property type="project" value="TreeGrafter"/>
</dbReference>
<reference evidence="5 6" key="1">
    <citation type="submission" date="2019-02" db="EMBL/GenBank/DDBJ databases">
        <title>Complete Genome Sequence and Methylome Analysis of free living Spirochaetas.</title>
        <authorList>
            <person name="Fomenkov A."/>
            <person name="Dubinina G."/>
            <person name="Leshcheva N."/>
            <person name="Mikheeva N."/>
            <person name="Grabovich M."/>
            <person name="Vincze T."/>
            <person name="Roberts R.J."/>
        </authorList>
    </citation>
    <scope>NUCLEOTIDE SEQUENCE [LARGE SCALE GENOMIC DNA]</scope>
    <source>
        <strain evidence="5 6">K2</strain>
    </source>
</reference>
<dbReference type="KEGG" id="ock:EXM22_06870"/>
<dbReference type="GO" id="GO:0009982">
    <property type="term" value="F:pseudouridine synthase activity"/>
    <property type="evidence" value="ECO:0007669"/>
    <property type="project" value="InterPro"/>
</dbReference>
<comment type="function">
    <text evidence="3">Responsible for synthesis of pseudouridine from uracil.</text>
</comment>
<organism evidence="5 6">
    <name type="scientific">Oceanispirochaeta crateris</name>
    <dbReference type="NCBI Taxonomy" id="2518645"/>
    <lineage>
        <taxon>Bacteria</taxon>
        <taxon>Pseudomonadati</taxon>
        <taxon>Spirochaetota</taxon>
        <taxon>Spirochaetia</taxon>
        <taxon>Spirochaetales</taxon>
        <taxon>Spirochaetaceae</taxon>
        <taxon>Oceanispirochaeta</taxon>
    </lineage>
</organism>